<keyword evidence="8 16" id="KW-1133">Transmembrane helix</keyword>
<dbReference type="InterPro" id="IPR050291">
    <property type="entry name" value="CDF_Transporter"/>
</dbReference>
<dbReference type="GO" id="GO:0015086">
    <property type="term" value="F:cadmium ion transmembrane transporter activity"/>
    <property type="evidence" value="ECO:0007669"/>
    <property type="project" value="TreeGrafter"/>
</dbReference>
<dbReference type="GO" id="GO:0005886">
    <property type="term" value="C:plasma membrane"/>
    <property type="evidence" value="ECO:0007669"/>
    <property type="project" value="UniProtKB-SubCell"/>
</dbReference>
<evidence type="ECO:0000256" key="13">
    <source>
        <dbReference type="ARBA" id="ARBA00062926"/>
    </source>
</evidence>
<evidence type="ECO:0000256" key="8">
    <source>
        <dbReference type="ARBA" id="ARBA00022989"/>
    </source>
</evidence>
<dbReference type="GO" id="GO:0015093">
    <property type="term" value="F:ferrous iron transmembrane transporter activity"/>
    <property type="evidence" value="ECO:0007669"/>
    <property type="project" value="TreeGrafter"/>
</dbReference>
<proteinExistence type="inferred from homology"/>
<keyword evidence="9 16" id="KW-0472">Membrane</keyword>
<evidence type="ECO:0000256" key="2">
    <source>
        <dbReference type="ARBA" id="ARBA00010212"/>
    </source>
</evidence>
<evidence type="ECO:0000256" key="7">
    <source>
        <dbReference type="ARBA" id="ARBA00022906"/>
    </source>
</evidence>
<evidence type="ECO:0000256" key="15">
    <source>
        <dbReference type="ARBA" id="ARBA00072262"/>
    </source>
</evidence>
<evidence type="ECO:0000256" key="10">
    <source>
        <dbReference type="ARBA" id="ARBA00035584"/>
    </source>
</evidence>
<keyword evidence="4" id="KW-1003">Cell membrane</keyword>
<dbReference type="Gene3D" id="3.30.70.1350">
    <property type="entry name" value="Cation efflux protein, cytoplasmic domain"/>
    <property type="match status" value="1"/>
</dbReference>
<dbReference type="InterPro" id="IPR036837">
    <property type="entry name" value="Cation_efflux_CTD_sf"/>
</dbReference>
<comment type="caution">
    <text evidence="19">The sequence shown here is derived from an EMBL/GenBank/DDBJ whole genome shotgun (WGS) entry which is preliminary data.</text>
</comment>
<evidence type="ECO:0000313" key="19">
    <source>
        <dbReference type="EMBL" id="ROP81093.1"/>
    </source>
</evidence>
<keyword evidence="20" id="KW-1185">Reference proteome</keyword>
<dbReference type="GO" id="GO:0006882">
    <property type="term" value="P:intracellular zinc ion homeostasis"/>
    <property type="evidence" value="ECO:0007669"/>
    <property type="project" value="TreeGrafter"/>
</dbReference>
<dbReference type="InterPro" id="IPR058533">
    <property type="entry name" value="Cation_efflux_TM"/>
</dbReference>
<dbReference type="Pfam" id="PF16916">
    <property type="entry name" value="ZT_dimer"/>
    <property type="match status" value="1"/>
</dbReference>
<dbReference type="PANTHER" id="PTHR43840:SF41">
    <property type="entry name" value="CATION-EFFLUX PUMP FIEF"/>
    <property type="match status" value="1"/>
</dbReference>
<dbReference type="FunFam" id="1.20.1510.10:FF:000001">
    <property type="entry name" value="Ferrous-iron efflux pump FieF"/>
    <property type="match status" value="1"/>
</dbReference>
<comment type="similarity">
    <text evidence="2">Belongs to the cation diffusion facilitator (CDF) transporter (TC 2.A.4) family. FieF subfamily.</text>
</comment>
<dbReference type="SUPFAM" id="SSF161111">
    <property type="entry name" value="Cation efflux protein transmembrane domain-like"/>
    <property type="match status" value="1"/>
</dbReference>
<accession>A0A3N1KHP1</accession>
<evidence type="ECO:0000256" key="3">
    <source>
        <dbReference type="ARBA" id="ARBA00022448"/>
    </source>
</evidence>
<evidence type="ECO:0000259" key="17">
    <source>
        <dbReference type="Pfam" id="PF01545"/>
    </source>
</evidence>
<feature type="domain" description="Cation efflux protein cytoplasmic" evidence="18">
    <location>
        <begin position="218"/>
        <end position="294"/>
    </location>
</feature>
<dbReference type="GO" id="GO:0015341">
    <property type="term" value="F:zinc efflux antiporter activity"/>
    <property type="evidence" value="ECO:0007669"/>
    <property type="project" value="TreeGrafter"/>
</dbReference>
<evidence type="ECO:0000313" key="20">
    <source>
        <dbReference type="Proteomes" id="UP000278222"/>
    </source>
</evidence>
<dbReference type="SUPFAM" id="SSF160240">
    <property type="entry name" value="Cation efflux protein cytoplasmic domain-like"/>
    <property type="match status" value="1"/>
</dbReference>
<evidence type="ECO:0000256" key="4">
    <source>
        <dbReference type="ARBA" id="ARBA00022475"/>
    </source>
</evidence>
<feature type="transmembrane region" description="Helical" evidence="16">
    <location>
        <begin position="88"/>
        <end position="109"/>
    </location>
</feature>
<dbReference type="NCBIfam" id="TIGR01297">
    <property type="entry name" value="CDF"/>
    <property type="match status" value="1"/>
</dbReference>
<keyword evidence="6 16" id="KW-0812">Transmembrane</keyword>
<evidence type="ECO:0000256" key="16">
    <source>
        <dbReference type="SAM" id="Phobius"/>
    </source>
</evidence>
<keyword evidence="7" id="KW-0406">Ion transport</keyword>
<feature type="transmembrane region" description="Helical" evidence="16">
    <location>
        <begin position="188"/>
        <end position="206"/>
    </location>
</feature>
<keyword evidence="7" id="KW-0862">Zinc</keyword>
<dbReference type="InterPro" id="IPR027469">
    <property type="entry name" value="Cation_efflux_TMD_sf"/>
</dbReference>
<keyword evidence="7" id="KW-0864">Zinc transport</keyword>
<protein>
    <recommendedName>
        <fullName evidence="15">Cation-efflux pump FieF</fullName>
    </recommendedName>
    <alternativeName>
        <fullName evidence="14">Protein p34</fullName>
    </alternativeName>
</protein>
<dbReference type="Gene3D" id="1.20.1510.10">
    <property type="entry name" value="Cation efflux protein transmembrane domain"/>
    <property type="match status" value="1"/>
</dbReference>
<dbReference type="FunFam" id="3.30.70.1350:FF:000002">
    <property type="entry name" value="Ferrous-iron efflux pump FieF"/>
    <property type="match status" value="1"/>
</dbReference>
<gene>
    <name evidence="19" type="ORF">EDC65_5428</name>
</gene>
<evidence type="ECO:0000256" key="1">
    <source>
        <dbReference type="ARBA" id="ARBA00004651"/>
    </source>
</evidence>
<evidence type="ECO:0000256" key="12">
    <source>
        <dbReference type="ARBA" id="ARBA00050984"/>
    </source>
</evidence>
<keyword evidence="5" id="KW-0410">Iron transport</keyword>
<reference evidence="19 20" key="1">
    <citation type="submission" date="2018-11" db="EMBL/GenBank/DDBJ databases">
        <title>Genomic Encyclopedia of Type Strains, Phase IV (KMG-IV): sequencing the most valuable type-strain genomes for metagenomic binning, comparative biology and taxonomic classification.</title>
        <authorList>
            <person name="Goeker M."/>
        </authorList>
    </citation>
    <scope>NUCLEOTIDE SEQUENCE [LARGE SCALE GENOMIC DNA]</scope>
    <source>
        <strain evidence="19 20">DSM 5900</strain>
    </source>
</reference>
<feature type="transmembrane region" description="Helical" evidence="16">
    <location>
        <begin position="20"/>
        <end position="40"/>
    </location>
</feature>
<evidence type="ECO:0000256" key="6">
    <source>
        <dbReference type="ARBA" id="ARBA00022692"/>
    </source>
</evidence>
<dbReference type="InterPro" id="IPR002524">
    <property type="entry name" value="Cation_efflux"/>
</dbReference>
<keyword evidence="5" id="KW-0408">Iron</keyword>
<dbReference type="InterPro" id="IPR027470">
    <property type="entry name" value="Cation_efflux_CTD"/>
</dbReference>
<comment type="subunit">
    <text evidence="13">Homodimer. The subunits are held together in a parallel orientation through zinc binding at the interface of the cytoplasmic domains.</text>
</comment>
<evidence type="ECO:0000259" key="18">
    <source>
        <dbReference type="Pfam" id="PF16916"/>
    </source>
</evidence>
<dbReference type="RefSeq" id="WP_142235619.1">
    <property type="nucleotide sequence ID" value="NZ_AP019700.1"/>
</dbReference>
<organism evidence="19 20">
    <name type="scientific">Stella humosa</name>
    <dbReference type="NCBI Taxonomy" id="94"/>
    <lineage>
        <taxon>Bacteria</taxon>
        <taxon>Pseudomonadati</taxon>
        <taxon>Pseudomonadota</taxon>
        <taxon>Alphaproteobacteria</taxon>
        <taxon>Rhodospirillales</taxon>
        <taxon>Stellaceae</taxon>
        <taxon>Stella</taxon>
    </lineage>
</organism>
<keyword evidence="3" id="KW-0813">Transport</keyword>
<dbReference type="AlphaFoldDB" id="A0A3N1KHP1"/>
<evidence type="ECO:0000256" key="5">
    <source>
        <dbReference type="ARBA" id="ARBA00022496"/>
    </source>
</evidence>
<dbReference type="Pfam" id="PF01545">
    <property type="entry name" value="Cation_efflux"/>
    <property type="match status" value="1"/>
</dbReference>
<dbReference type="PANTHER" id="PTHR43840">
    <property type="entry name" value="MITOCHONDRIAL METAL TRANSPORTER 1-RELATED"/>
    <property type="match status" value="1"/>
</dbReference>
<dbReference type="OrthoDB" id="9806522at2"/>
<dbReference type="Proteomes" id="UP000278222">
    <property type="component" value="Unassembled WGS sequence"/>
</dbReference>
<comment type="catalytic activity">
    <reaction evidence="12">
        <text>Cd(2+)(in) + H(+)(out) = Cd(2+)(out) + H(+)(in)</text>
        <dbReference type="Rhea" id="RHEA:28739"/>
        <dbReference type="ChEBI" id="CHEBI:15378"/>
        <dbReference type="ChEBI" id="CHEBI:48775"/>
    </reaction>
</comment>
<comment type="catalytic activity">
    <reaction evidence="11">
        <text>Zn(2+)(in) + H(+)(out) = Zn(2+)(out) + H(+)(in)</text>
        <dbReference type="Rhea" id="RHEA:28839"/>
        <dbReference type="ChEBI" id="CHEBI:15378"/>
        <dbReference type="ChEBI" id="CHEBI:29105"/>
    </reaction>
</comment>
<evidence type="ECO:0000256" key="14">
    <source>
        <dbReference type="ARBA" id="ARBA00068882"/>
    </source>
</evidence>
<evidence type="ECO:0000256" key="9">
    <source>
        <dbReference type="ARBA" id="ARBA00023136"/>
    </source>
</evidence>
<evidence type="ECO:0000256" key="11">
    <source>
        <dbReference type="ARBA" id="ARBA00047695"/>
    </source>
</evidence>
<name>A0A3N1KHP1_9PROT</name>
<feature type="domain" description="Cation efflux protein transmembrane" evidence="17">
    <location>
        <begin position="20"/>
        <end position="214"/>
    </location>
</feature>
<sequence length="303" mass="32340">MTAAAVRDPAITARLLRRAVIASTAVAASLILVKTVAYIATDSVSLLSSLIDSLLDLAASLVNMLAVRHALTPADDEHRFGHGKAEPLAGLAQAGFIAGSAVLLFVEAARRLAAPEPVTNTGVGVAVMVFSILASLALVTYQRHVVRRTGSVAIGADSLHYQSDLLLNGAVIVSLLASRWLTLPWLDPLFGIAIGAFILWSALQIVRLSTTQLMDRELPDAEREQIRAIALAHPDVRDVHDLKTRAAGPQAFVQIHIELDGDMTLRRAHAIADAVEAAIRHEFPHAEVIIHQDPAGLERHGLG</sequence>
<feature type="transmembrane region" description="Helical" evidence="16">
    <location>
        <begin position="121"/>
        <end position="141"/>
    </location>
</feature>
<comment type="catalytic activity">
    <reaction evidence="10">
        <text>Fe(2+)(in) + H(+)(out) = Fe(2+)(out) + H(+)(in)</text>
        <dbReference type="Rhea" id="RHEA:29439"/>
        <dbReference type="ChEBI" id="CHEBI:15378"/>
        <dbReference type="ChEBI" id="CHEBI:29033"/>
    </reaction>
</comment>
<dbReference type="EMBL" id="RJKX01000019">
    <property type="protein sequence ID" value="ROP81093.1"/>
    <property type="molecule type" value="Genomic_DNA"/>
</dbReference>
<comment type="subcellular location">
    <subcellularLocation>
        <location evidence="1">Cell membrane</location>
        <topology evidence="1">Multi-pass membrane protein</topology>
    </subcellularLocation>
</comment>